<accession>A0ACA9MLP8</accession>
<comment type="caution">
    <text evidence="1">The sequence shown here is derived from an EMBL/GenBank/DDBJ whole genome shotgun (WGS) entry which is preliminary data.</text>
</comment>
<keyword evidence="2" id="KW-1185">Reference proteome</keyword>
<dbReference type="EMBL" id="CAJVPT010013335">
    <property type="protein sequence ID" value="CAG8594952.1"/>
    <property type="molecule type" value="Genomic_DNA"/>
</dbReference>
<protein>
    <submittedName>
        <fullName evidence="1">3510_t:CDS:1</fullName>
    </submittedName>
</protein>
<sequence>MPQPLSRLFPKINLKSEEIHLALSANVIAIYHESANAQPSSPPQPKRRIPKEMDIIVEREFKFILRTRGRDSLLPLLIGHLKAFLSQNMEQLGISSIAPLDTQAMSGQ</sequence>
<proteinExistence type="predicted"/>
<dbReference type="Proteomes" id="UP000789525">
    <property type="component" value="Unassembled WGS sequence"/>
</dbReference>
<name>A0ACA9MLP8_9GLOM</name>
<gene>
    <name evidence="1" type="ORF">ACOLOM_LOCUS6466</name>
</gene>
<evidence type="ECO:0000313" key="2">
    <source>
        <dbReference type="Proteomes" id="UP000789525"/>
    </source>
</evidence>
<evidence type="ECO:0000313" key="1">
    <source>
        <dbReference type="EMBL" id="CAG8594952.1"/>
    </source>
</evidence>
<reference evidence="1" key="1">
    <citation type="submission" date="2021-06" db="EMBL/GenBank/DDBJ databases">
        <authorList>
            <person name="Kallberg Y."/>
            <person name="Tangrot J."/>
            <person name="Rosling A."/>
        </authorList>
    </citation>
    <scope>NUCLEOTIDE SEQUENCE</scope>
    <source>
        <strain evidence="1">CL356</strain>
    </source>
</reference>
<organism evidence="1 2">
    <name type="scientific">Acaulospora colombiana</name>
    <dbReference type="NCBI Taxonomy" id="27376"/>
    <lineage>
        <taxon>Eukaryota</taxon>
        <taxon>Fungi</taxon>
        <taxon>Fungi incertae sedis</taxon>
        <taxon>Mucoromycota</taxon>
        <taxon>Glomeromycotina</taxon>
        <taxon>Glomeromycetes</taxon>
        <taxon>Diversisporales</taxon>
        <taxon>Acaulosporaceae</taxon>
        <taxon>Acaulospora</taxon>
    </lineage>
</organism>